<reference evidence="1 4" key="1">
    <citation type="submission" date="2018-08" db="EMBL/GenBank/DDBJ databases">
        <title>A genome reference for cultivated species of the human gut microbiota.</title>
        <authorList>
            <person name="Zou Y."/>
            <person name="Xue W."/>
            <person name="Luo G."/>
        </authorList>
    </citation>
    <scope>NUCLEOTIDE SEQUENCE [LARGE SCALE GENOMIC DNA]</scope>
    <source>
        <strain evidence="2 4">AF26-4BH</strain>
        <strain evidence="1">TF05-5AC</strain>
    </source>
</reference>
<protein>
    <recommendedName>
        <fullName evidence="5">Alpha-galactosidase</fullName>
    </recommendedName>
</protein>
<evidence type="ECO:0000313" key="1">
    <source>
        <dbReference type="EMBL" id="RGE65161.1"/>
    </source>
</evidence>
<dbReference type="Gene3D" id="3.20.20.70">
    <property type="entry name" value="Aldolase class I"/>
    <property type="match status" value="1"/>
</dbReference>
<dbReference type="InterPro" id="IPR017853">
    <property type="entry name" value="GH"/>
</dbReference>
<dbReference type="RefSeq" id="WP_025488294.1">
    <property type="nucleotide sequence ID" value="NZ_CALBAU010000432.1"/>
</dbReference>
<evidence type="ECO:0008006" key="5">
    <source>
        <dbReference type="Google" id="ProtNLM"/>
    </source>
</evidence>
<keyword evidence="3" id="KW-1185">Reference proteome</keyword>
<dbReference type="EMBL" id="QVLU01000004">
    <property type="protein sequence ID" value="RGE73037.1"/>
    <property type="molecule type" value="Genomic_DNA"/>
</dbReference>
<dbReference type="EMBL" id="QVLV01000001">
    <property type="protein sequence ID" value="RGE65161.1"/>
    <property type="molecule type" value="Genomic_DNA"/>
</dbReference>
<organism evidence="1 3">
    <name type="scientific">Eisenbergiella massiliensis</name>
    <dbReference type="NCBI Taxonomy" id="1720294"/>
    <lineage>
        <taxon>Bacteria</taxon>
        <taxon>Bacillati</taxon>
        <taxon>Bacillota</taxon>
        <taxon>Clostridia</taxon>
        <taxon>Lachnospirales</taxon>
        <taxon>Lachnospiraceae</taxon>
        <taxon>Eisenbergiella</taxon>
    </lineage>
</organism>
<dbReference type="Proteomes" id="UP000260812">
    <property type="component" value="Unassembled WGS sequence"/>
</dbReference>
<comment type="caution">
    <text evidence="1">The sequence shown here is derived from an EMBL/GenBank/DDBJ whole genome shotgun (WGS) entry which is preliminary data.</text>
</comment>
<gene>
    <name evidence="2" type="ORF">DWY69_05985</name>
    <name evidence="1" type="ORF">DXC51_02255</name>
</gene>
<evidence type="ECO:0000313" key="3">
    <source>
        <dbReference type="Proteomes" id="UP000260812"/>
    </source>
</evidence>
<sequence>MEEQNSNVNLLPETGADTGNYWCTWDTQYRMNTVEDGKITLNLRDILDESFLFGRRGLLNGYFEHIRKDIYVLLDDGWDVPRHIPGNGEISAFGSLILNEERFPGFPGEPQERLRKMKERITQLGYRGLGLWICANAAGEASKEPYSMEQSREYWKEKALWCQEAGVSYWKVDWGYHAGDSAYRDMMTEVVKQYAPGVRIEHAICRGPMDETETEASVLSKVLESSDFFRTYDVTREFNYSTAIRRAWEALRLTVNGRHGCECIVNVEDAPYLAAGLGCSMGIMRHPAWGGTKTDVLDFGRKYNEVERAVCWQRIAPPFGTGKSRNRATVKLLRDWTTSIDGPDGEGWLSHVFDDCEEIEEFAPWMITRDMDFPAVTSDGKEMPFLVCSKHPQTGAVSIAFLPRTLGERKHYTPRTKAAFELKAFTEPIGIFGEFDMLTLSFQEELQGRIYLQDLCRDRAHDITEMLAQNKRKLVLDFDKIQGKGWLDNDCGDVSAPGFMICQLG</sequence>
<accession>A0A3E3IDV7</accession>
<name>A0A3E3IDV7_9FIRM</name>
<dbReference type="SUPFAM" id="SSF51445">
    <property type="entry name" value="(Trans)glycosidases"/>
    <property type="match status" value="1"/>
</dbReference>
<evidence type="ECO:0000313" key="2">
    <source>
        <dbReference type="EMBL" id="RGE73037.1"/>
    </source>
</evidence>
<dbReference type="Proteomes" id="UP000261166">
    <property type="component" value="Unassembled WGS sequence"/>
</dbReference>
<proteinExistence type="predicted"/>
<dbReference type="InterPro" id="IPR013785">
    <property type="entry name" value="Aldolase_TIM"/>
</dbReference>
<dbReference type="GeneID" id="97985734"/>
<evidence type="ECO:0000313" key="4">
    <source>
        <dbReference type="Proteomes" id="UP000261166"/>
    </source>
</evidence>
<dbReference type="AlphaFoldDB" id="A0A3E3IDV7"/>
<dbReference type="OrthoDB" id="9788327at2"/>